<feature type="binding site" description="covalent" evidence="16">
    <location>
        <position position="174"/>
    </location>
    <ligand>
        <name>heme c</name>
        <dbReference type="ChEBI" id="CHEBI:61717"/>
        <label>2</label>
    </ligand>
</feature>
<dbReference type="GO" id="GO:0070069">
    <property type="term" value="C:cytochrome complex"/>
    <property type="evidence" value="ECO:0007669"/>
    <property type="project" value="InterPro"/>
</dbReference>
<dbReference type="AlphaFoldDB" id="A0A6M4H8W8"/>
<evidence type="ECO:0000256" key="14">
    <source>
        <dbReference type="PIRNR" id="PIRNR038455"/>
    </source>
</evidence>
<dbReference type="GO" id="GO:0046872">
    <property type="term" value="F:metal ion binding"/>
    <property type="evidence" value="ECO:0007669"/>
    <property type="project" value="UniProtKB-KW"/>
</dbReference>
<comment type="catalytic activity">
    <reaction evidence="12 14">
        <text>L-cysteinyl-[SoxY protein] + thiosulfate + 2 Fe(III)-[cytochrome c] = S-sulfosulfanyl-L-cysteinyl-[SoxY protein] + 2 Fe(II)-[cytochrome c] + 2 H(+)</text>
        <dbReference type="Rhea" id="RHEA:56720"/>
        <dbReference type="Rhea" id="RHEA-COMP:10350"/>
        <dbReference type="Rhea" id="RHEA-COMP:14328"/>
        <dbReference type="Rhea" id="RHEA-COMP:14399"/>
        <dbReference type="Rhea" id="RHEA-COMP:14691"/>
        <dbReference type="ChEBI" id="CHEBI:15378"/>
        <dbReference type="ChEBI" id="CHEBI:29033"/>
        <dbReference type="ChEBI" id="CHEBI:29034"/>
        <dbReference type="ChEBI" id="CHEBI:29950"/>
        <dbReference type="ChEBI" id="CHEBI:33542"/>
        <dbReference type="ChEBI" id="CHEBI:139321"/>
        <dbReference type="EC" id="2.8.5.2"/>
    </reaction>
</comment>
<dbReference type="GO" id="GO:0019417">
    <property type="term" value="P:sulfur oxidation"/>
    <property type="evidence" value="ECO:0007669"/>
    <property type="project" value="InterPro"/>
</dbReference>
<dbReference type="Pfam" id="PF21342">
    <property type="entry name" value="SoxA-TsdA_cyt-c"/>
    <property type="match status" value="1"/>
</dbReference>
<feature type="active site" description="Cysteine persulfide intermediate" evidence="15">
    <location>
        <position position="216"/>
    </location>
</feature>
<dbReference type="PIRSF" id="PIRSF038455">
    <property type="entry name" value="SoxA"/>
    <property type="match status" value="1"/>
</dbReference>
<sequence>MRLVLLAATLGITCVYSQDISRPQPLRAGIEFESEDLKRLQSDTFANPGMLWVTKGEKLWSEKLGPGPACAGCHQDARATMKGVAARHPRFDASLGRVANLEDRIDQCNRRNQKGKGLARESDDLLALTAYVAHQSNGMPIVADKVPQTKRVLEEGRKLYMTRMGQMNLACTHCHDASWGKTLLNQSISQGHPSGWPAYRVEWQTLGSLQRRLRACFFGVRAEQPAFGSEELLALEVYLAARAEGMAAQAPGVRR</sequence>
<organism evidence="19 20">
    <name type="scientific">Usitatibacter palustris</name>
    <dbReference type="NCBI Taxonomy" id="2732487"/>
    <lineage>
        <taxon>Bacteria</taxon>
        <taxon>Pseudomonadati</taxon>
        <taxon>Pseudomonadota</taxon>
        <taxon>Betaproteobacteria</taxon>
        <taxon>Nitrosomonadales</taxon>
        <taxon>Usitatibacteraceae</taxon>
        <taxon>Usitatibacter</taxon>
    </lineage>
</organism>
<keyword evidence="8 14" id="KW-0574">Periplasm</keyword>
<feature type="binding site" description="axial binding residue" evidence="17">
    <location>
        <position position="108"/>
    </location>
    <ligand>
        <name>heme c</name>
        <dbReference type="ChEBI" id="CHEBI:61717"/>
        <label>1</label>
    </ligand>
    <ligandPart>
        <name>Fe</name>
        <dbReference type="ChEBI" id="CHEBI:18248"/>
    </ligandPart>
</feature>
<keyword evidence="9 14" id="KW-0249">Electron transport</keyword>
<protein>
    <recommendedName>
        <fullName evidence="14">SoxAX cytochrome complex subunit A</fullName>
        <ecNumber evidence="14">2.8.5.2</ecNumber>
    </recommendedName>
    <alternativeName>
        <fullName evidence="14">Protein SoxA</fullName>
    </alternativeName>
    <alternativeName>
        <fullName evidence="14">Sulfur oxidizing protein A</fullName>
    </alternativeName>
    <alternativeName>
        <fullName evidence="14">Thiosulfate-oxidizing multienzyme system protein SoxA</fullName>
    </alternativeName>
</protein>
<comment type="similarity">
    <text evidence="11 14">Belongs to the SoxA family.</text>
</comment>
<dbReference type="InParanoid" id="A0A6M4H8W8"/>
<keyword evidence="4 14" id="KW-0349">Heme</keyword>
<dbReference type="Gene3D" id="1.10.760.10">
    <property type="entry name" value="Cytochrome c-like domain"/>
    <property type="match status" value="2"/>
</dbReference>
<evidence type="ECO:0000313" key="20">
    <source>
        <dbReference type="Proteomes" id="UP000503096"/>
    </source>
</evidence>
<evidence type="ECO:0000256" key="11">
    <source>
        <dbReference type="ARBA" id="ARBA00025746"/>
    </source>
</evidence>
<keyword evidence="6 14" id="KW-0479">Metal-binding</keyword>
<dbReference type="SUPFAM" id="SSF46626">
    <property type="entry name" value="Cytochrome c"/>
    <property type="match status" value="2"/>
</dbReference>
<dbReference type="InterPro" id="IPR009056">
    <property type="entry name" value="Cyt_c-like_dom"/>
</dbReference>
<comment type="cofactor">
    <cofactor evidence="16">
        <name>heme</name>
        <dbReference type="ChEBI" id="CHEBI:30413"/>
    </cofactor>
    <text evidence="16">Binds 2 heme groups per subunit.</text>
</comment>
<feature type="binding site" description="covalent" evidence="16">
    <location>
        <position position="73"/>
    </location>
    <ligand>
        <name>heme c</name>
        <dbReference type="ChEBI" id="CHEBI:61717"/>
        <label>1</label>
    </ligand>
</feature>
<evidence type="ECO:0000256" key="17">
    <source>
        <dbReference type="PIRSR" id="PIRSR038455-3"/>
    </source>
</evidence>
<dbReference type="GO" id="GO:0020037">
    <property type="term" value="F:heme binding"/>
    <property type="evidence" value="ECO:0007669"/>
    <property type="project" value="InterPro"/>
</dbReference>
<dbReference type="GO" id="GO:0009055">
    <property type="term" value="F:electron transfer activity"/>
    <property type="evidence" value="ECO:0007669"/>
    <property type="project" value="InterPro"/>
</dbReference>
<reference evidence="19 20" key="1">
    <citation type="submission" date="2020-04" db="EMBL/GenBank/DDBJ databases">
        <title>Usitatibacter rugosus gen. nov., sp. nov. and Usitatibacter palustris sp. nov., novel members of Usitatibacteraceae fam. nov. within the order Nitrosomonadales isolated from soil.</title>
        <authorList>
            <person name="Huber K.J."/>
            <person name="Neumann-Schaal M."/>
            <person name="Geppert A."/>
            <person name="Luckner M."/>
            <person name="Wanner G."/>
            <person name="Overmann J."/>
        </authorList>
    </citation>
    <scope>NUCLEOTIDE SEQUENCE [LARGE SCALE GENOMIC DNA]</scope>
    <source>
        <strain evidence="19 20">Swamp67</strain>
    </source>
</reference>
<dbReference type="Proteomes" id="UP000503096">
    <property type="component" value="Chromosome"/>
</dbReference>
<evidence type="ECO:0000256" key="8">
    <source>
        <dbReference type="ARBA" id="ARBA00022764"/>
    </source>
</evidence>
<name>A0A6M4H8W8_9PROT</name>
<comment type="catalytic activity">
    <reaction evidence="13 14">
        <text>S-sulfanyl-L-cysteinyl-[SoxY protein] + thiosulfate + 2 Fe(III)-[cytochrome c] = S-(2-sulfodisulfanyl)-L-cysteinyl-[SoxY protein] + 2 Fe(II)-[cytochrome c] + 2 H(+)</text>
        <dbReference type="Rhea" id="RHEA:51224"/>
        <dbReference type="Rhea" id="RHEA-COMP:10350"/>
        <dbReference type="Rhea" id="RHEA-COMP:14399"/>
        <dbReference type="Rhea" id="RHEA-COMP:14689"/>
        <dbReference type="Rhea" id="RHEA-COMP:14690"/>
        <dbReference type="ChEBI" id="CHEBI:15378"/>
        <dbReference type="ChEBI" id="CHEBI:29033"/>
        <dbReference type="ChEBI" id="CHEBI:29034"/>
        <dbReference type="ChEBI" id="CHEBI:33542"/>
        <dbReference type="ChEBI" id="CHEBI:61963"/>
        <dbReference type="ChEBI" id="CHEBI:140664"/>
        <dbReference type="EC" id="2.8.5.2"/>
    </reaction>
</comment>
<evidence type="ECO:0000256" key="4">
    <source>
        <dbReference type="ARBA" id="ARBA00022617"/>
    </source>
</evidence>
<comment type="subcellular location">
    <subcellularLocation>
        <location evidence="1 14">Periplasm</location>
    </subcellularLocation>
</comment>
<keyword evidence="10 14" id="KW-0408">Iron</keyword>
<dbReference type="NCBIfam" id="TIGR04484">
    <property type="entry name" value="thiosulf_SoxA"/>
    <property type="match status" value="1"/>
</dbReference>
<evidence type="ECO:0000256" key="5">
    <source>
        <dbReference type="ARBA" id="ARBA00022679"/>
    </source>
</evidence>
<dbReference type="RefSeq" id="WP_171163800.1">
    <property type="nucleotide sequence ID" value="NZ_CP053073.1"/>
</dbReference>
<dbReference type="GO" id="GO:0016740">
    <property type="term" value="F:transferase activity"/>
    <property type="evidence" value="ECO:0007669"/>
    <property type="project" value="UniProtKB-KW"/>
</dbReference>
<evidence type="ECO:0000256" key="10">
    <source>
        <dbReference type="ARBA" id="ARBA00023004"/>
    </source>
</evidence>
<keyword evidence="5 14" id="KW-0808">Transferase</keyword>
<feature type="binding site" description="axial binding residue" evidence="17">
    <location>
        <position position="74"/>
    </location>
    <ligand>
        <name>heme c</name>
        <dbReference type="ChEBI" id="CHEBI:61717"/>
        <label>1</label>
    </ligand>
    <ligandPart>
        <name>Fe</name>
        <dbReference type="ChEBI" id="CHEBI:18248"/>
    </ligandPart>
</feature>
<evidence type="ECO:0000256" key="7">
    <source>
        <dbReference type="ARBA" id="ARBA00022729"/>
    </source>
</evidence>
<dbReference type="PROSITE" id="PS51007">
    <property type="entry name" value="CYTC"/>
    <property type="match status" value="1"/>
</dbReference>
<evidence type="ECO:0000256" key="6">
    <source>
        <dbReference type="ARBA" id="ARBA00022723"/>
    </source>
</evidence>
<keyword evidence="3 14" id="KW-0813">Transport</keyword>
<feature type="binding site" evidence="16">
    <location>
        <position position="212"/>
    </location>
    <ligand>
        <name>substrate</name>
    </ligand>
</feature>
<dbReference type="EC" id="2.8.5.2" evidence="14"/>
<evidence type="ECO:0000259" key="18">
    <source>
        <dbReference type="PROSITE" id="PS51007"/>
    </source>
</evidence>
<evidence type="ECO:0000256" key="2">
    <source>
        <dbReference type="ARBA" id="ARBA00011530"/>
    </source>
</evidence>
<evidence type="ECO:0000256" key="15">
    <source>
        <dbReference type="PIRSR" id="PIRSR038455-1"/>
    </source>
</evidence>
<evidence type="ECO:0000313" key="19">
    <source>
        <dbReference type="EMBL" id="QJR16021.1"/>
    </source>
</evidence>
<evidence type="ECO:0000256" key="13">
    <source>
        <dbReference type="ARBA" id="ARBA00048423"/>
    </source>
</evidence>
<feature type="domain" description="Cytochrome c" evidence="18">
    <location>
        <begin position="51"/>
        <end position="136"/>
    </location>
</feature>
<evidence type="ECO:0000256" key="12">
    <source>
        <dbReference type="ARBA" id="ARBA00048077"/>
    </source>
</evidence>
<dbReference type="KEGG" id="upl:DSM104440_02849"/>
<dbReference type="GO" id="GO:0042597">
    <property type="term" value="C:periplasmic space"/>
    <property type="evidence" value="ECO:0007669"/>
    <property type="project" value="UniProtKB-SubCell"/>
</dbReference>
<evidence type="ECO:0000256" key="16">
    <source>
        <dbReference type="PIRSR" id="PIRSR038455-2"/>
    </source>
</evidence>
<feature type="binding site" description="axial binding residue" evidence="17">
    <location>
        <position position="175"/>
    </location>
    <ligand>
        <name>heme c</name>
        <dbReference type="ChEBI" id="CHEBI:61717"/>
        <label>2</label>
    </ligand>
    <ligandPart>
        <name>Fe</name>
        <dbReference type="ChEBI" id="CHEBI:18248"/>
    </ligandPart>
</feature>
<keyword evidence="20" id="KW-1185">Reference proteome</keyword>
<evidence type="ECO:0000256" key="9">
    <source>
        <dbReference type="ARBA" id="ARBA00022982"/>
    </source>
</evidence>
<dbReference type="GO" id="GO:0016669">
    <property type="term" value="F:oxidoreductase activity, acting on a sulfur group of donors, cytochrome as acceptor"/>
    <property type="evidence" value="ECO:0007669"/>
    <property type="project" value="InterPro"/>
</dbReference>
<accession>A0A6M4H8W8</accession>
<dbReference type="EMBL" id="CP053073">
    <property type="protein sequence ID" value="QJR16021.1"/>
    <property type="molecule type" value="Genomic_DNA"/>
</dbReference>
<evidence type="ECO:0000256" key="1">
    <source>
        <dbReference type="ARBA" id="ARBA00004418"/>
    </source>
</evidence>
<dbReference type="InterPro" id="IPR025710">
    <property type="entry name" value="SoxA"/>
</dbReference>
<feature type="binding site" description="covalent" evidence="16">
    <location>
        <position position="171"/>
    </location>
    <ligand>
        <name>heme c</name>
        <dbReference type="ChEBI" id="CHEBI:61717"/>
        <label>2</label>
    </ligand>
</feature>
<proteinExistence type="inferred from homology"/>
<feature type="binding site" description="axial binding residue" evidence="17">
    <location>
        <position position="216"/>
    </location>
    <ligand>
        <name>heme c</name>
        <dbReference type="ChEBI" id="CHEBI:61717"/>
        <label>2</label>
    </ligand>
    <ligandPart>
        <name>Fe</name>
        <dbReference type="ChEBI" id="CHEBI:18248"/>
    </ligandPart>
</feature>
<dbReference type="InterPro" id="IPR036909">
    <property type="entry name" value="Cyt_c-like_dom_sf"/>
</dbReference>
<comment type="subunit">
    <text evidence="2 14">Heterodimer of SoxA and SoxX.</text>
</comment>
<gene>
    <name evidence="19" type="primary">soxA_5</name>
    <name evidence="19" type="ORF">DSM104440_02849</name>
</gene>
<feature type="binding site" description="covalent" evidence="16">
    <location>
        <position position="70"/>
    </location>
    <ligand>
        <name>heme c</name>
        <dbReference type="ChEBI" id="CHEBI:61717"/>
        <label>1</label>
    </ligand>
</feature>
<evidence type="ECO:0000256" key="3">
    <source>
        <dbReference type="ARBA" id="ARBA00022448"/>
    </source>
</evidence>
<keyword evidence="7" id="KW-0732">Signal</keyword>